<feature type="compositionally biased region" description="Basic residues" evidence="1">
    <location>
        <begin position="150"/>
        <end position="162"/>
    </location>
</feature>
<feature type="compositionally biased region" description="Low complexity" evidence="1">
    <location>
        <begin position="17"/>
        <end position="34"/>
    </location>
</feature>
<protein>
    <submittedName>
        <fullName evidence="2">Kinesin K39</fullName>
    </submittedName>
</protein>
<dbReference type="Proteomes" id="UP000321518">
    <property type="component" value="Unassembled WGS sequence"/>
</dbReference>
<dbReference type="OrthoDB" id="2526921at2759"/>
<dbReference type="AlphaFoldDB" id="A0A511KNQ7"/>
<feature type="region of interest" description="Disordered" evidence="1">
    <location>
        <begin position="129"/>
        <end position="246"/>
    </location>
</feature>
<feature type="compositionally biased region" description="Low complexity" evidence="1">
    <location>
        <begin position="223"/>
        <end position="237"/>
    </location>
</feature>
<organism evidence="2 3">
    <name type="scientific">Rhodotorula toruloides</name>
    <name type="common">Yeast</name>
    <name type="synonym">Rhodosporidium toruloides</name>
    <dbReference type="NCBI Taxonomy" id="5286"/>
    <lineage>
        <taxon>Eukaryota</taxon>
        <taxon>Fungi</taxon>
        <taxon>Dikarya</taxon>
        <taxon>Basidiomycota</taxon>
        <taxon>Pucciniomycotina</taxon>
        <taxon>Microbotryomycetes</taxon>
        <taxon>Sporidiobolales</taxon>
        <taxon>Sporidiobolaceae</taxon>
        <taxon>Rhodotorula</taxon>
    </lineage>
</organism>
<reference evidence="2 3" key="1">
    <citation type="submission" date="2019-07" db="EMBL/GenBank/DDBJ databases">
        <title>Rhodotorula toruloides NBRC10032 genome sequencing.</title>
        <authorList>
            <person name="Shida Y."/>
            <person name="Takaku H."/>
            <person name="Ogasawara W."/>
            <person name="Mori K."/>
        </authorList>
    </citation>
    <scope>NUCLEOTIDE SEQUENCE [LARGE SCALE GENOMIC DNA]</scope>
    <source>
        <strain evidence="2 3">NBRC10032</strain>
    </source>
</reference>
<evidence type="ECO:0000313" key="2">
    <source>
        <dbReference type="EMBL" id="GEM11496.1"/>
    </source>
</evidence>
<name>A0A511KNQ7_RHOTO</name>
<dbReference type="EMBL" id="BJWK01000015">
    <property type="protein sequence ID" value="GEM11496.1"/>
    <property type="molecule type" value="Genomic_DNA"/>
</dbReference>
<proteinExistence type="predicted"/>
<accession>A0A511KNQ7</accession>
<sequence>MAPSTRSAKEPRLNFGASKARAAAPPTKTTTTGPADAITKLFRREFAAMISVPPSNALALESGDPRKSKLSVEVLAMNQQISSDGTQSTLQICAAVDSKGREVGERWVNRSVGFREFFPLVGRVPKRPRQLEDEDEERNAGMDDEEAESRKKRTNKPHPVKRSKTDPTWTSSSSRRNRDKSSKSSSSSRHERPSQDAGEDVDSGDETETGLSSYGRGKRACHGRSTASGSAVASTSRMGTSPLPYELRPVKSEDAADELSSLCGAVDDLAVRTTVEPETDAELGTSTRRSQKGKGKAIA</sequence>
<feature type="region of interest" description="Disordered" evidence="1">
    <location>
        <begin position="273"/>
        <end position="299"/>
    </location>
</feature>
<comment type="caution">
    <text evidence="2">The sequence shown here is derived from an EMBL/GenBank/DDBJ whole genome shotgun (WGS) entry which is preliminary data.</text>
</comment>
<feature type="compositionally biased region" description="Basic residues" evidence="1">
    <location>
        <begin position="289"/>
        <end position="299"/>
    </location>
</feature>
<evidence type="ECO:0000256" key="1">
    <source>
        <dbReference type="SAM" id="MobiDB-lite"/>
    </source>
</evidence>
<gene>
    <name evidence="2" type="ORF">Rt10032_c15g5513</name>
</gene>
<feature type="compositionally biased region" description="Acidic residues" evidence="1">
    <location>
        <begin position="132"/>
        <end position="147"/>
    </location>
</feature>
<feature type="compositionally biased region" description="Acidic residues" evidence="1">
    <location>
        <begin position="197"/>
        <end position="208"/>
    </location>
</feature>
<feature type="region of interest" description="Disordered" evidence="1">
    <location>
        <begin position="1"/>
        <end position="34"/>
    </location>
</feature>
<evidence type="ECO:0000313" key="3">
    <source>
        <dbReference type="Proteomes" id="UP000321518"/>
    </source>
</evidence>